<dbReference type="CDD" id="cd23068">
    <property type="entry name" value="PDZ_ZASP52-like"/>
    <property type="match status" value="1"/>
</dbReference>
<keyword evidence="5 6" id="KW-0440">LIM domain</keyword>
<dbReference type="InterPro" id="IPR036034">
    <property type="entry name" value="PDZ_sf"/>
</dbReference>
<feature type="region of interest" description="Disordered" evidence="8">
    <location>
        <begin position="1065"/>
        <end position="1100"/>
    </location>
</feature>
<dbReference type="EMBL" id="CCAG010007847">
    <property type="status" value="NOT_ANNOTATED_CDS"/>
    <property type="molecule type" value="Genomic_DNA"/>
</dbReference>
<dbReference type="Gene3D" id="2.10.110.10">
    <property type="entry name" value="Cysteine Rich Protein"/>
    <property type="match status" value="4"/>
</dbReference>
<feature type="coiled-coil region" evidence="7">
    <location>
        <begin position="626"/>
        <end position="653"/>
    </location>
</feature>
<dbReference type="EMBL" id="CCAG010007846">
    <property type="status" value="NOT_ANNOTATED_CDS"/>
    <property type="molecule type" value="Genomic_DNA"/>
</dbReference>
<reference evidence="11" key="1">
    <citation type="submission" date="2025-05" db="UniProtKB">
        <authorList>
            <consortium name="EnsemblMetazoa"/>
        </authorList>
    </citation>
    <scope>IDENTIFICATION</scope>
    <source>
        <strain evidence="11">Yale</strain>
    </source>
</reference>
<feature type="region of interest" description="Disordered" evidence="8">
    <location>
        <begin position="569"/>
        <end position="593"/>
    </location>
</feature>
<feature type="compositionally biased region" description="Low complexity" evidence="8">
    <location>
        <begin position="572"/>
        <end position="593"/>
    </location>
</feature>
<dbReference type="Proteomes" id="UP000092444">
    <property type="component" value="Unassembled WGS sequence"/>
</dbReference>
<evidence type="ECO:0000259" key="9">
    <source>
        <dbReference type="PROSITE" id="PS50023"/>
    </source>
</evidence>
<dbReference type="Gene3D" id="2.30.42.10">
    <property type="match status" value="1"/>
</dbReference>
<feature type="domain" description="LIM zinc-binding" evidence="9">
    <location>
        <begin position="1205"/>
        <end position="1264"/>
    </location>
</feature>
<dbReference type="PROSITE" id="PS00478">
    <property type="entry name" value="LIM_DOMAIN_1"/>
    <property type="match status" value="2"/>
</dbReference>
<evidence type="ECO:0000256" key="3">
    <source>
        <dbReference type="ARBA" id="ARBA00022723"/>
    </source>
</evidence>
<dbReference type="CDD" id="cd09360">
    <property type="entry name" value="LIM_ALP_like"/>
    <property type="match status" value="1"/>
</dbReference>
<evidence type="ECO:0000256" key="2">
    <source>
        <dbReference type="ARBA" id="ARBA00022490"/>
    </source>
</evidence>
<dbReference type="InterPro" id="IPR006643">
    <property type="entry name" value="Zasp-like_motif"/>
</dbReference>
<feature type="domain" description="LIM zinc-binding" evidence="9">
    <location>
        <begin position="1265"/>
        <end position="1320"/>
    </location>
</feature>
<feature type="region of interest" description="Disordered" evidence="8">
    <location>
        <begin position="412"/>
        <end position="492"/>
    </location>
</feature>
<evidence type="ECO:0000313" key="11">
    <source>
        <dbReference type="EnsemblMetazoa" id="GMOY014158.P1315"/>
    </source>
</evidence>
<dbReference type="Pfam" id="PF00595">
    <property type="entry name" value="PDZ"/>
    <property type="match status" value="1"/>
</dbReference>
<keyword evidence="12" id="KW-1185">Reference proteome</keyword>
<name>A0ABK9NGA0_GLOMM</name>
<feature type="region of interest" description="Disordered" evidence="8">
    <location>
        <begin position="796"/>
        <end position="856"/>
    </location>
</feature>
<feature type="compositionally biased region" description="Low complexity" evidence="8">
    <location>
        <begin position="1088"/>
        <end position="1098"/>
    </location>
</feature>
<evidence type="ECO:0000256" key="7">
    <source>
        <dbReference type="SAM" id="Coils"/>
    </source>
</evidence>
<evidence type="ECO:0000256" key="8">
    <source>
        <dbReference type="SAM" id="MobiDB-lite"/>
    </source>
</evidence>
<evidence type="ECO:0000256" key="1">
    <source>
        <dbReference type="ARBA" id="ARBA00004496"/>
    </source>
</evidence>
<evidence type="ECO:0000313" key="12">
    <source>
        <dbReference type="Proteomes" id="UP000092444"/>
    </source>
</evidence>
<evidence type="ECO:0000256" key="4">
    <source>
        <dbReference type="ARBA" id="ARBA00022833"/>
    </source>
</evidence>
<evidence type="ECO:0000259" key="10">
    <source>
        <dbReference type="PROSITE" id="PS50106"/>
    </source>
</evidence>
<feature type="compositionally biased region" description="Basic residues" evidence="8">
    <location>
        <begin position="419"/>
        <end position="428"/>
    </location>
</feature>
<dbReference type="EMBL" id="CCAG010007849">
    <property type="status" value="NOT_ANNOTATED_CDS"/>
    <property type="molecule type" value="Genomic_DNA"/>
</dbReference>
<dbReference type="PANTHER" id="PTHR24214:SF38">
    <property type="entry name" value="PDZ AND LIM DOMAIN PROTEIN ZASP-RELATED"/>
    <property type="match status" value="1"/>
</dbReference>
<dbReference type="PROSITE" id="PS50106">
    <property type="entry name" value="PDZ"/>
    <property type="match status" value="1"/>
</dbReference>
<dbReference type="SMART" id="SM00132">
    <property type="entry name" value="LIM"/>
    <property type="match status" value="4"/>
</dbReference>
<proteinExistence type="predicted"/>
<evidence type="ECO:0000256" key="5">
    <source>
        <dbReference type="ARBA" id="ARBA00023038"/>
    </source>
</evidence>
<dbReference type="Pfam" id="PF00412">
    <property type="entry name" value="LIM"/>
    <property type="match status" value="4"/>
</dbReference>
<dbReference type="CDD" id="cd08368">
    <property type="entry name" value="LIM"/>
    <property type="match status" value="1"/>
</dbReference>
<feature type="compositionally biased region" description="Low complexity" evidence="8">
    <location>
        <begin position="429"/>
        <end position="445"/>
    </location>
</feature>
<feature type="compositionally biased region" description="Polar residues" evidence="8">
    <location>
        <begin position="364"/>
        <end position="375"/>
    </location>
</feature>
<dbReference type="InterPro" id="IPR050604">
    <property type="entry name" value="PDZ-LIM_domain"/>
</dbReference>
<comment type="subcellular location">
    <subcellularLocation>
        <location evidence="1">Cytoplasm</location>
    </subcellularLocation>
</comment>
<protein>
    <recommendedName>
        <fullName evidence="13">PDZ and LIM domain protein Zasp</fullName>
    </recommendedName>
</protein>
<dbReference type="SUPFAM" id="SSF57716">
    <property type="entry name" value="Glucocorticoid receptor-like (DNA-binding domain)"/>
    <property type="match status" value="4"/>
</dbReference>
<feature type="compositionally biased region" description="Low complexity" evidence="8">
    <location>
        <begin position="475"/>
        <end position="490"/>
    </location>
</feature>
<dbReference type="SMART" id="SM00228">
    <property type="entry name" value="PDZ"/>
    <property type="match status" value="1"/>
</dbReference>
<dbReference type="CDD" id="cd09455">
    <property type="entry name" value="LIM1_Enigma_like_1"/>
    <property type="match status" value="1"/>
</dbReference>
<dbReference type="InterPro" id="IPR001478">
    <property type="entry name" value="PDZ"/>
</dbReference>
<keyword evidence="2" id="KW-0963">Cytoplasm</keyword>
<dbReference type="SUPFAM" id="SSF50156">
    <property type="entry name" value="PDZ domain-like"/>
    <property type="match status" value="1"/>
</dbReference>
<keyword evidence="3 6" id="KW-0479">Metal-binding</keyword>
<feature type="region of interest" description="Disordered" evidence="8">
    <location>
        <begin position="1015"/>
        <end position="1043"/>
    </location>
</feature>
<feature type="region of interest" description="Disordered" evidence="8">
    <location>
        <begin position="362"/>
        <end position="397"/>
    </location>
</feature>
<feature type="region of interest" description="Disordered" evidence="8">
    <location>
        <begin position="211"/>
        <end position="264"/>
    </location>
</feature>
<feature type="domain" description="PDZ" evidence="10">
    <location>
        <begin position="8"/>
        <end position="90"/>
    </location>
</feature>
<dbReference type="PANTHER" id="PTHR24214">
    <property type="entry name" value="PDZ AND LIM DOMAIN PROTEIN ZASP"/>
    <property type="match status" value="1"/>
</dbReference>
<feature type="region of interest" description="Disordered" evidence="8">
    <location>
        <begin position="512"/>
        <end position="532"/>
    </location>
</feature>
<dbReference type="InterPro" id="IPR001781">
    <property type="entry name" value="Znf_LIM"/>
</dbReference>
<organism evidence="11 12">
    <name type="scientific">Glossina morsitans morsitans</name>
    <name type="common">Savannah tsetse fly</name>
    <dbReference type="NCBI Taxonomy" id="37546"/>
    <lineage>
        <taxon>Eukaryota</taxon>
        <taxon>Metazoa</taxon>
        <taxon>Ecdysozoa</taxon>
        <taxon>Arthropoda</taxon>
        <taxon>Hexapoda</taxon>
        <taxon>Insecta</taxon>
        <taxon>Pterygota</taxon>
        <taxon>Neoptera</taxon>
        <taxon>Endopterygota</taxon>
        <taxon>Diptera</taxon>
        <taxon>Brachycera</taxon>
        <taxon>Muscomorpha</taxon>
        <taxon>Hippoboscoidea</taxon>
        <taxon>Glossinidae</taxon>
        <taxon>Glossina</taxon>
    </lineage>
</organism>
<sequence>MSQPQLLQIKLSRFDAQPWGFRLQGGVDFASPLLVQKVNGGSLAEQAGLMPGDSVIKINDVDVFNLRHKEAQDVVVRSGNNFVMTVQRGGSTWRPQVTPTGQLPQPNSPYLQTVTKTSLAHKQLESQHVGCGYNNAAKPFAQGGDGSVKSIVNKQYNSPVGIYSDESIAETLSAQAEVLAGGVLGVNFKKNEKEYHAEKSEVLKLLREEESGKSTPAFNIHPHQEPQQQYQQQHQQQHYQPSFTRHVSPPVSSPKPPSTGGLPTGQNICSDCERLITGVFVRIKDKNLHVECFKCATCGTSLKNQGYYNFNNKLYCDIHAKLAALQNPPAGTEGYVPVPIKPNTKLSASTISSALNAHGYNGVVNGNSGTPTPASQHEDNSVVDLPLPPPPSPTQLQQYENQTYLNTVNITTEQQQQQHQRHNQHTRTHSSLSSLSTGSNITNSSQSLSPIPYNCNQQQHNETTASTLSLDRFGSSPIHSRQTSSSSSSLGYGGGGTISGCSGNGGGGGLADGSNYISMPPAPPPPPLTVESDNALCMNSLKQHHNNSNTKLLHKQNEYELNVYNKSYDGPQQQQQQQQQQQHLQSQQQQQQQQPITQKVYNKFLKEYSNKLLTQHNDTNTIGNNNNSINSNNSRLKQQLETKNRNINTYIRNESPKPFISPSLLSTPSPTNNTSVAALAASLNNQLKFDSCQVVAPNASTSIVSSSQVDKVRDSINSNCNSHCTTIINATNEMFTTMATMPSNITSADNGDKPFEYVTLTGNVIRSVVPPGKGANVNYKVSQGYVRPFGATPAATTPKSSVIYPPQPQQWSASAPPPTQPKPISNPYATLPRSNVGQQEPALKMGNIGGTLPNRKSSNALNSCKVKYALPTKTETLEHIPAPDDEATVMLSESIGKMNMGTKTNNFMIEAGKVISDMLEARLANGGPSLQSKINLNSLSNNTSTSSRSPLVVRKRLDLDDFKDINPTESAVLKPVGTLQQTLERDPKLNEIKLEQSLTQGINAEKLLTNHPMNKALDMSDNKSKPLSPITVHSKHESNNAETLQPSASIALTNADALPHSETVIYRNNGGSNRRASHAIDRRSYIENNTQQNRTNQNDYTPDDSTFSICVKALGKDGTNSDRPMSAENEEVVSQLLKDGKRPMCCQCNKEITTGPFITALGRIWCPEHFICVNANCRRALQDIGFVEEKGDLYCEYCFEKYLAPTCSKCGNKIKGDCLNAIGKHFHPECFNCAHCGKLFGNTPFFLEDGNPYCEADWNELFTTKCFACGFPVEAGDRWVEALNHNYHSQCFNCTYCKQNLEGQSFYNKGGRPFCKNHAR</sequence>
<dbReference type="Pfam" id="PF15936">
    <property type="entry name" value="DUF4749"/>
    <property type="match status" value="1"/>
</dbReference>
<feature type="domain" description="LIM zinc-binding" evidence="9">
    <location>
        <begin position="267"/>
        <end position="328"/>
    </location>
</feature>
<feature type="compositionally biased region" description="Polar residues" evidence="8">
    <location>
        <begin position="446"/>
        <end position="469"/>
    </location>
</feature>
<evidence type="ECO:0000256" key="6">
    <source>
        <dbReference type="PROSITE-ProRule" id="PRU00125"/>
    </source>
</evidence>
<keyword evidence="4 6" id="KW-0862">Zinc</keyword>
<evidence type="ECO:0008006" key="13">
    <source>
        <dbReference type="Google" id="ProtNLM"/>
    </source>
</evidence>
<dbReference type="InterPro" id="IPR031847">
    <property type="entry name" value="PDLI1-4/Zasp-like_mid"/>
</dbReference>
<dbReference type="SMART" id="SM00735">
    <property type="entry name" value="ZM"/>
    <property type="match status" value="1"/>
</dbReference>
<dbReference type="CDD" id="cd09461">
    <property type="entry name" value="LIM3_Enigma_like_1"/>
    <property type="match status" value="1"/>
</dbReference>
<dbReference type="EnsemblMetazoa" id="GMOY014158.R1315">
    <property type="protein sequence ID" value="GMOY014158.P1315"/>
    <property type="gene ID" value="GMOY014158"/>
</dbReference>
<dbReference type="PROSITE" id="PS50023">
    <property type="entry name" value="LIM_DOMAIN_2"/>
    <property type="match status" value="3"/>
</dbReference>
<dbReference type="EMBL" id="CCAG010007848">
    <property type="status" value="NOT_ANNOTATED_CDS"/>
    <property type="molecule type" value="Genomic_DNA"/>
</dbReference>
<accession>A0ABK9NGA0</accession>
<keyword evidence="7" id="KW-0175">Coiled coil</keyword>
<feature type="compositionally biased region" description="Low complexity" evidence="8">
    <location>
        <begin position="225"/>
        <end position="241"/>
    </location>
</feature>